<dbReference type="InterPro" id="IPR015422">
    <property type="entry name" value="PyrdxlP-dep_Trfase_small"/>
</dbReference>
<dbReference type="PANTHER" id="PTHR42790:SF19">
    <property type="entry name" value="KYNURENINE_ALPHA-AMINOADIPATE AMINOTRANSFERASE, MITOCHONDRIAL"/>
    <property type="match status" value="1"/>
</dbReference>
<dbReference type="EMBL" id="CP017150">
    <property type="protein sequence ID" value="AOP52412.1"/>
    <property type="molecule type" value="Genomic_DNA"/>
</dbReference>
<evidence type="ECO:0000259" key="7">
    <source>
        <dbReference type="Pfam" id="PF00155"/>
    </source>
</evidence>
<reference evidence="9" key="1">
    <citation type="submission" date="2016-09" db="EMBL/GenBank/DDBJ databases">
        <title>Complete Genome Sequence of Brevibacterium linens SMQ-1335.</title>
        <authorList>
            <person name="de Melo A.G."/>
            <person name="Labrie S.J."/>
            <person name="Dumaresq J."/>
            <person name="Roberts R.J."/>
            <person name="Tremblay D.M."/>
            <person name="Moineau S."/>
        </authorList>
    </citation>
    <scope>NUCLEOTIDE SEQUENCE [LARGE SCALE GENOMIC DNA]</scope>
    <source>
        <strain evidence="9">SMQ-1335</strain>
    </source>
</reference>
<dbReference type="InterPro" id="IPR050859">
    <property type="entry name" value="Class-I_PLP-dep_aminotransf"/>
</dbReference>
<dbReference type="PANTHER" id="PTHR42790">
    <property type="entry name" value="AMINOTRANSFERASE"/>
    <property type="match status" value="1"/>
</dbReference>
<dbReference type="Pfam" id="PF00155">
    <property type="entry name" value="Aminotran_1_2"/>
    <property type="match status" value="1"/>
</dbReference>
<evidence type="ECO:0000256" key="1">
    <source>
        <dbReference type="ARBA" id="ARBA00001933"/>
    </source>
</evidence>
<dbReference type="InterPro" id="IPR004839">
    <property type="entry name" value="Aminotransferase_I/II_large"/>
</dbReference>
<dbReference type="EC" id="2.6.1.57" evidence="8"/>
<keyword evidence="5 8" id="KW-0808">Transferase</keyword>
<dbReference type="GO" id="GO:1901605">
    <property type="term" value="P:alpha-amino acid metabolic process"/>
    <property type="evidence" value="ECO:0007669"/>
    <property type="project" value="TreeGrafter"/>
</dbReference>
<dbReference type="Proteomes" id="UP000094793">
    <property type="component" value="Chromosome"/>
</dbReference>
<sequence length="429" mass="47068">MRMFRRYDHLTTTCESREPITTTGCSQSVLKGEEVSSKFADRIARVQPSAIRELLKYGDDPAITSFGGGYPDPSLFPVAELQQVFADVLANEGATALQYTASVGLPGLRAQIAKRMSNQGAATDADDVLVLQGAQQGLDLVAKLLINPGDVIVTENPTFLGALIAFNPCQPEYAAVDMDSEGMDVDALEATLRSTENVKFIYVIPDFQNPTGVTLSLERRRRLIELANEYDVLILEDSPYRELRFEGQQLPTLRSLDTENRVIHLGSFSKILAPGVRLGWVSAAPEILDKLGLLKLAADTQSSTLNMTATTRFLESFDIDAHIERARAVYRAKRDLMLSSMAEHFPAEVAVTTPEGGLFTWVTFPEGFDAEAFMAEHALPEAGVAYVPGGSFFPAEQRSNYARFSYSGQSDEEMVDALTRLGGILREHI</sequence>
<evidence type="ECO:0000256" key="3">
    <source>
        <dbReference type="ARBA" id="ARBA00011738"/>
    </source>
</evidence>
<protein>
    <submittedName>
        <fullName evidence="8">Aromatic-amino-acid aminotransferase</fullName>
        <ecNumber evidence="8">2.6.1.57</ecNumber>
    </submittedName>
</protein>
<dbReference type="FunFam" id="3.40.640.10:FF:000053">
    <property type="entry name" value="Aminotransferase, class I"/>
    <property type="match status" value="1"/>
</dbReference>
<dbReference type="AlphaFoldDB" id="A0A1D7W0A3"/>
<evidence type="ECO:0000256" key="4">
    <source>
        <dbReference type="ARBA" id="ARBA00022576"/>
    </source>
</evidence>
<keyword evidence="4 8" id="KW-0032">Aminotransferase</keyword>
<dbReference type="eggNOG" id="COG1167">
    <property type="taxonomic scope" value="Bacteria"/>
</dbReference>
<evidence type="ECO:0000256" key="6">
    <source>
        <dbReference type="ARBA" id="ARBA00022898"/>
    </source>
</evidence>
<dbReference type="InterPro" id="IPR015421">
    <property type="entry name" value="PyrdxlP-dep_Trfase_major"/>
</dbReference>
<dbReference type="InterPro" id="IPR015424">
    <property type="entry name" value="PyrdxlP-dep_Trfase"/>
</dbReference>
<dbReference type="PATRIC" id="fig|1703.10.peg.719"/>
<evidence type="ECO:0000313" key="9">
    <source>
        <dbReference type="Proteomes" id="UP000094793"/>
    </source>
</evidence>
<name>A0A1D7W0A3_BREAU</name>
<dbReference type="SUPFAM" id="SSF53383">
    <property type="entry name" value="PLP-dependent transferases"/>
    <property type="match status" value="1"/>
</dbReference>
<feature type="domain" description="Aminotransferase class I/classII large" evidence="7">
    <location>
        <begin position="77"/>
        <end position="421"/>
    </location>
</feature>
<dbReference type="GO" id="GO:0030170">
    <property type="term" value="F:pyridoxal phosphate binding"/>
    <property type="evidence" value="ECO:0007669"/>
    <property type="project" value="InterPro"/>
</dbReference>
<dbReference type="CDD" id="cd00609">
    <property type="entry name" value="AAT_like"/>
    <property type="match status" value="1"/>
</dbReference>
<gene>
    <name evidence="8" type="ORF">BLSMQ_0698</name>
</gene>
<dbReference type="Gene3D" id="3.90.1150.10">
    <property type="entry name" value="Aspartate Aminotransferase, domain 1"/>
    <property type="match status" value="1"/>
</dbReference>
<accession>A0A1D7W0A3</accession>
<dbReference type="GO" id="GO:0008483">
    <property type="term" value="F:transaminase activity"/>
    <property type="evidence" value="ECO:0007669"/>
    <property type="project" value="UniProtKB-KW"/>
</dbReference>
<dbReference type="Gene3D" id="3.40.640.10">
    <property type="entry name" value="Type I PLP-dependent aspartate aminotransferase-like (Major domain)"/>
    <property type="match status" value="1"/>
</dbReference>
<comment type="similarity">
    <text evidence="2">Belongs to the class-I pyridoxal-phosphate-dependent aminotransferase family.</text>
</comment>
<comment type="subunit">
    <text evidence="3">Homodimer.</text>
</comment>
<dbReference type="KEGG" id="blin:BLSMQ_0698"/>
<keyword evidence="6" id="KW-0663">Pyridoxal phosphate</keyword>
<evidence type="ECO:0000313" key="8">
    <source>
        <dbReference type="EMBL" id="AOP52412.1"/>
    </source>
</evidence>
<comment type="cofactor">
    <cofactor evidence="1">
        <name>pyridoxal 5'-phosphate</name>
        <dbReference type="ChEBI" id="CHEBI:597326"/>
    </cofactor>
</comment>
<evidence type="ECO:0000256" key="5">
    <source>
        <dbReference type="ARBA" id="ARBA00022679"/>
    </source>
</evidence>
<evidence type="ECO:0000256" key="2">
    <source>
        <dbReference type="ARBA" id="ARBA00007441"/>
    </source>
</evidence>
<proteinExistence type="inferred from homology"/>
<organism evidence="8 9">
    <name type="scientific">Brevibacterium aurantiacum</name>
    <dbReference type="NCBI Taxonomy" id="273384"/>
    <lineage>
        <taxon>Bacteria</taxon>
        <taxon>Bacillati</taxon>
        <taxon>Actinomycetota</taxon>
        <taxon>Actinomycetes</taxon>
        <taxon>Micrococcales</taxon>
        <taxon>Brevibacteriaceae</taxon>
        <taxon>Brevibacterium</taxon>
    </lineage>
</organism>